<dbReference type="GO" id="GO:0098797">
    <property type="term" value="C:plasma membrane protein complex"/>
    <property type="evidence" value="ECO:0007669"/>
    <property type="project" value="TreeGrafter"/>
</dbReference>
<keyword evidence="10" id="KW-0735">Signal-anchor</keyword>
<dbReference type="InterPro" id="IPR006260">
    <property type="entry name" value="TonB/TolA_C"/>
</dbReference>
<feature type="compositionally biased region" description="Pro residues" evidence="11">
    <location>
        <begin position="108"/>
        <end position="128"/>
    </location>
</feature>
<feature type="compositionally biased region" description="Pro residues" evidence="11">
    <location>
        <begin position="65"/>
        <end position="101"/>
    </location>
</feature>
<keyword evidence="14" id="KW-1185">Reference proteome</keyword>
<dbReference type="GO" id="GO:0055085">
    <property type="term" value="P:transmembrane transport"/>
    <property type="evidence" value="ECO:0007669"/>
    <property type="project" value="InterPro"/>
</dbReference>
<feature type="transmembrane region" description="Helical" evidence="10">
    <location>
        <begin position="12"/>
        <end position="35"/>
    </location>
</feature>
<protein>
    <recommendedName>
        <fullName evidence="10">Protein TonB</fullName>
    </recommendedName>
</protein>
<sequence>MTWRRPPAPAPTGWGLPASLAAHGLALAVLGWMLVPTPRPEPAAPSGMEVVWAEAAPGEAGDGGPEPPMPAPPAIVAPPPMPGPLAQLPPLPSAVPPPPAPMAMAALPAPPPPVAETPVTAAPPPPADSPAEIAAPAPPPPPPAALAEAPPPQTEPEPEPAPTPVAQAPAPRPAPRPVPRRAAAPSAAPPTPTQVSGPATGAPAATSLGAPAGPSAPPRPDAGFRNAGPAYPEMARQRGQQGAVVLDLRVDAEGRVVGAEVAQSSGHPMLDAAARRAVLNWRFRPALDGGRPVEAHLRSTVRFRLD</sequence>
<dbReference type="AlphaFoldDB" id="A0A840A5J9"/>
<gene>
    <name evidence="13" type="ORF">GGQ83_000215</name>
</gene>
<feature type="domain" description="TonB C-terminal" evidence="12">
    <location>
        <begin position="216"/>
        <end position="306"/>
    </location>
</feature>
<evidence type="ECO:0000313" key="13">
    <source>
        <dbReference type="EMBL" id="MBB3896789.1"/>
    </source>
</evidence>
<dbReference type="GO" id="GO:0015891">
    <property type="term" value="P:siderophore transport"/>
    <property type="evidence" value="ECO:0007669"/>
    <property type="project" value="InterPro"/>
</dbReference>
<keyword evidence="4 10" id="KW-1003">Cell membrane</keyword>
<evidence type="ECO:0000256" key="7">
    <source>
        <dbReference type="ARBA" id="ARBA00022927"/>
    </source>
</evidence>
<dbReference type="GO" id="GO:0015031">
    <property type="term" value="P:protein transport"/>
    <property type="evidence" value="ECO:0007669"/>
    <property type="project" value="UniProtKB-UniRule"/>
</dbReference>
<comment type="subcellular location">
    <subcellularLocation>
        <location evidence="1 10">Cell inner membrane</location>
        <topology evidence="1 10">Single-pass membrane protein</topology>
        <orientation evidence="1 10">Periplasmic side</orientation>
    </subcellularLocation>
</comment>
<comment type="function">
    <text evidence="10">Interacts with outer membrane receptor proteins that carry out high-affinity binding and energy dependent uptake into the periplasmic space of specific substrates. It could act to transduce energy from the cytoplasmic membrane to specific energy-requiring processes in the outer membrane, resulting in the release into the periplasm of ligands bound by these outer membrane proteins.</text>
</comment>
<dbReference type="GO" id="GO:0031992">
    <property type="term" value="F:energy transducer activity"/>
    <property type="evidence" value="ECO:0007669"/>
    <property type="project" value="InterPro"/>
</dbReference>
<keyword evidence="7 10" id="KW-0653">Protein transport</keyword>
<keyword evidence="6 10" id="KW-0812">Transmembrane</keyword>
<evidence type="ECO:0000259" key="12">
    <source>
        <dbReference type="PROSITE" id="PS52015"/>
    </source>
</evidence>
<dbReference type="PRINTS" id="PR01374">
    <property type="entry name" value="TONBPROTEIN"/>
</dbReference>
<feature type="compositionally biased region" description="Pro residues" evidence="11">
    <location>
        <begin position="136"/>
        <end position="163"/>
    </location>
</feature>
<reference evidence="13 14" key="1">
    <citation type="submission" date="2020-08" db="EMBL/GenBank/DDBJ databases">
        <title>Genomic Encyclopedia of Type Strains, Phase IV (KMG-IV): sequencing the most valuable type-strain genomes for metagenomic binning, comparative biology and taxonomic classification.</title>
        <authorList>
            <person name="Goeker M."/>
        </authorList>
    </citation>
    <scope>NUCLEOTIDE SEQUENCE [LARGE SCALE GENOMIC DNA]</scope>
    <source>
        <strain evidence="13 14">DSM 19979</strain>
    </source>
</reference>
<dbReference type="EMBL" id="JACIDJ010000001">
    <property type="protein sequence ID" value="MBB3896789.1"/>
    <property type="molecule type" value="Genomic_DNA"/>
</dbReference>
<dbReference type="NCBIfam" id="TIGR01352">
    <property type="entry name" value="tonB_Cterm"/>
    <property type="match status" value="1"/>
</dbReference>
<evidence type="ECO:0000256" key="4">
    <source>
        <dbReference type="ARBA" id="ARBA00022475"/>
    </source>
</evidence>
<evidence type="ECO:0000256" key="5">
    <source>
        <dbReference type="ARBA" id="ARBA00022519"/>
    </source>
</evidence>
<evidence type="ECO:0000256" key="3">
    <source>
        <dbReference type="ARBA" id="ARBA00022448"/>
    </source>
</evidence>
<dbReference type="RefSeq" id="WP_184381748.1">
    <property type="nucleotide sequence ID" value="NZ_JACIDJ010000001.1"/>
</dbReference>
<feature type="compositionally biased region" description="Low complexity" evidence="11">
    <location>
        <begin position="196"/>
        <end position="213"/>
    </location>
</feature>
<keyword evidence="5 10" id="KW-0997">Cell inner membrane</keyword>
<keyword evidence="9 10" id="KW-0472">Membrane</keyword>
<name>A0A840A5J9_9PROT</name>
<evidence type="ECO:0000256" key="8">
    <source>
        <dbReference type="ARBA" id="ARBA00022989"/>
    </source>
</evidence>
<accession>A0A840A5J9</accession>
<evidence type="ECO:0000256" key="10">
    <source>
        <dbReference type="RuleBase" id="RU362123"/>
    </source>
</evidence>
<dbReference type="Proteomes" id="UP000553193">
    <property type="component" value="Unassembled WGS sequence"/>
</dbReference>
<feature type="region of interest" description="Disordered" evidence="11">
    <location>
        <begin position="40"/>
        <end position="240"/>
    </location>
</feature>
<dbReference type="InterPro" id="IPR051045">
    <property type="entry name" value="TonB-dependent_transducer"/>
</dbReference>
<evidence type="ECO:0000256" key="1">
    <source>
        <dbReference type="ARBA" id="ARBA00004383"/>
    </source>
</evidence>
<dbReference type="PANTHER" id="PTHR33446:SF2">
    <property type="entry name" value="PROTEIN TONB"/>
    <property type="match status" value="1"/>
</dbReference>
<comment type="caution">
    <text evidence="13">The sequence shown here is derived from an EMBL/GenBank/DDBJ whole genome shotgun (WGS) entry which is preliminary data.</text>
</comment>
<dbReference type="InterPro" id="IPR037682">
    <property type="entry name" value="TonB_C"/>
</dbReference>
<dbReference type="InterPro" id="IPR003538">
    <property type="entry name" value="TonB"/>
</dbReference>
<evidence type="ECO:0000313" key="14">
    <source>
        <dbReference type="Proteomes" id="UP000553193"/>
    </source>
</evidence>
<dbReference type="Pfam" id="PF03544">
    <property type="entry name" value="TonB_C"/>
    <property type="match status" value="1"/>
</dbReference>
<dbReference type="PROSITE" id="PS52015">
    <property type="entry name" value="TONB_CTD"/>
    <property type="match status" value="1"/>
</dbReference>
<dbReference type="SUPFAM" id="SSF74653">
    <property type="entry name" value="TolA/TonB C-terminal domain"/>
    <property type="match status" value="1"/>
</dbReference>
<evidence type="ECO:0000256" key="2">
    <source>
        <dbReference type="ARBA" id="ARBA00006555"/>
    </source>
</evidence>
<proteinExistence type="inferred from homology"/>
<dbReference type="GO" id="GO:0030288">
    <property type="term" value="C:outer membrane-bounded periplasmic space"/>
    <property type="evidence" value="ECO:0007669"/>
    <property type="project" value="InterPro"/>
</dbReference>
<evidence type="ECO:0000256" key="9">
    <source>
        <dbReference type="ARBA" id="ARBA00023136"/>
    </source>
</evidence>
<comment type="similarity">
    <text evidence="2 10">Belongs to the TonB family.</text>
</comment>
<dbReference type="Gene3D" id="3.30.1150.10">
    <property type="match status" value="1"/>
</dbReference>
<dbReference type="PANTHER" id="PTHR33446">
    <property type="entry name" value="PROTEIN TONB-RELATED"/>
    <property type="match status" value="1"/>
</dbReference>
<organism evidence="13 14">
    <name type="scientific">Roseococcus suduntuyensis</name>
    <dbReference type="NCBI Taxonomy" id="455361"/>
    <lineage>
        <taxon>Bacteria</taxon>
        <taxon>Pseudomonadati</taxon>
        <taxon>Pseudomonadota</taxon>
        <taxon>Alphaproteobacteria</taxon>
        <taxon>Acetobacterales</taxon>
        <taxon>Roseomonadaceae</taxon>
        <taxon>Roseococcus</taxon>
    </lineage>
</organism>
<keyword evidence="3 10" id="KW-0813">Transport</keyword>
<evidence type="ECO:0000256" key="6">
    <source>
        <dbReference type="ARBA" id="ARBA00022692"/>
    </source>
</evidence>
<keyword evidence="8 10" id="KW-1133">Transmembrane helix</keyword>
<evidence type="ECO:0000256" key="11">
    <source>
        <dbReference type="SAM" id="MobiDB-lite"/>
    </source>
</evidence>